<dbReference type="EMBL" id="JAPDDR010000005">
    <property type="protein sequence ID" value="MCW1913996.1"/>
    <property type="molecule type" value="Genomic_DNA"/>
</dbReference>
<accession>A0ABT3G3D0</accession>
<comment type="caution">
    <text evidence="3">The sequence shown here is derived from an EMBL/GenBank/DDBJ whole genome shotgun (WGS) entry which is preliminary data.</text>
</comment>
<dbReference type="PANTHER" id="PTHR40469">
    <property type="entry name" value="SECRETED GLYCOSYL HYDROLASE"/>
    <property type="match status" value="1"/>
</dbReference>
<gene>
    <name evidence="3" type="ORF">OJ996_10445</name>
</gene>
<dbReference type="PANTHER" id="PTHR40469:SF2">
    <property type="entry name" value="GALACTOSE-BINDING DOMAIN-LIKE SUPERFAMILY PROTEIN"/>
    <property type="match status" value="1"/>
</dbReference>
<dbReference type="Proteomes" id="UP001165653">
    <property type="component" value="Unassembled WGS sequence"/>
</dbReference>
<evidence type="ECO:0000259" key="2">
    <source>
        <dbReference type="Pfam" id="PF06283"/>
    </source>
</evidence>
<dbReference type="SUPFAM" id="SSF52317">
    <property type="entry name" value="Class I glutamine amidotransferase-like"/>
    <property type="match status" value="1"/>
</dbReference>
<proteinExistence type="predicted"/>
<keyword evidence="1" id="KW-0732">Signal</keyword>
<dbReference type="InterPro" id="IPR029010">
    <property type="entry name" value="ThuA-like"/>
</dbReference>
<keyword evidence="4" id="KW-1185">Reference proteome</keyword>
<dbReference type="InterPro" id="IPR029062">
    <property type="entry name" value="Class_I_gatase-like"/>
</dbReference>
<evidence type="ECO:0000313" key="4">
    <source>
        <dbReference type="Proteomes" id="UP001165653"/>
    </source>
</evidence>
<feature type="chain" id="PRO_5046821528" evidence="1">
    <location>
        <begin position="22"/>
        <end position="307"/>
    </location>
</feature>
<sequence>MKPSLILPLAGAAAAFFLVSAAGDREQPPSGAADKIAPALPAEAFAKPAKARKLLIFSKTAGFRHESIATGKLAFTELGKKTGAFETVISDDLENFEPKTIDQFDGILFLSTTMDPFAPSKQEWDALDDKGKKEAEKKVERLQKSLMSFVKGGKGFIGIHAATDTFYNWSEYGEMINGYFDGHPWGSGTQVSIKVEPGQEKHPLVAMFDGKNVDFKEEIYQLKEPYNSKKVHMLLRLDPEKSDMNVQGLKREDKDWGVAWARSWGKGRVFYCSLGHNHDMYWHPTVIRHYLAGIQWALGDYKVKVDK</sequence>
<dbReference type="RefSeq" id="WP_264513501.1">
    <property type="nucleotide sequence ID" value="NZ_JAPDDR010000005.1"/>
</dbReference>
<organism evidence="3 4">
    <name type="scientific">Luteolibacter rhizosphaerae</name>
    <dbReference type="NCBI Taxonomy" id="2989719"/>
    <lineage>
        <taxon>Bacteria</taxon>
        <taxon>Pseudomonadati</taxon>
        <taxon>Verrucomicrobiota</taxon>
        <taxon>Verrucomicrobiia</taxon>
        <taxon>Verrucomicrobiales</taxon>
        <taxon>Verrucomicrobiaceae</taxon>
        <taxon>Luteolibacter</taxon>
    </lineage>
</organism>
<feature type="signal peptide" evidence="1">
    <location>
        <begin position="1"/>
        <end position="21"/>
    </location>
</feature>
<reference evidence="3" key="1">
    <citation type="submission" date="2022-10" db="EMBL/GenBank/DDBJ databases">
        <title>Luteolibacter sp. GHJ8, whole genome shotgun sequencing project.</title>
        <authorList>
            <person name="Zhao G."/>
            <person name="Shen L."/>
        </authorList>
    </citation>
    <scope>NUCLEOTIDE SEQUENCE</scope>
    <source>
        <strain evidence="3">GHJ8</strain>
    </source>
</reference>
<evidence type="ECO:0000313" key="3">
    <source>
        <dbReference type="EMBL" id="MCW1913996.1"/>
    </source>
</evidence>
<name>A0ABT3G3D0_9BACT</name>
<dbReference type="Pfam" id="PF06283">
    <property type="entry name" value="ThuA"/>
    <property type="match status" value="1"/>
</dbReference>
<protein>
    <submittedName>
        <fullName evidence="3">ThuA domain-containing protein</fullName>
    </submittedName>
</protein>
<feature type="domain" description="ThuA-like" evidence="2">
    <location>
        <begin position="53"/>
        <end position="297"/>
    </location>
</feature>
<dbReference type="Gene3D" id="3.40.50.880">
    <property type="match status" value="1"/>
</dbReference>
<evidence type="ECO:0000256" key="1">
    <source>
        <dbReference type="SAM" id="SignalP"/>
    </source>
</evidence>